<organism evidence="1">
    <name type="scientific">uncultured Caudovirales phage</name>
    <dbReference type="NCBI Taxonomy" id="2100421"/>
    <lineage>
        <taxon>Viruses</taxon>
        <taxon>Duplodnaviria</taxon>
        <taxon>Heunggongvirae</taxon>
        <taxon>Uroviricota</taxon>
        <taxon>Caudoviricetes</taxon>
        <taxon>Peduoviridae</taxon>
        <taxon>Maltschvirus</taxon>
        <taxon>Maltschvirus maltsch</taxon>
    </lineage>
</organism>
<gene>
    <name evidence="1" type="ORF">UFOVP745_32</name>
</gene>
<sequence>MYNTSSLSINELRLLGRNLDSEQTDRGGGGLEVYSCKKLDESPSRENFHKRLSLANPRLANALNWCKKRKLERDNVRVSVKGRK</sequence>
<protein>
    <submittedName>
        <fullName evidence="1">Uncharacterized protein</fullName>
    </submittedName>
</protein>
<reference evidence="1" key="1">
    <citation type="submission" date="2020-05" db="EMBL/GenBank/DDBJ databases">
        <authorList>
            <person name="Chiriac C."/>
            <person name="Salcher M."/>
            <person name="Ghai R."/>
            <person name="Kavagutti S V."/>
        </authorList>
    </citation>
    <scope>NUCLEOTIDE SEQUENCE</scope>
</reference>
<name>A0A6J7X9I6_9CAUD</name>
<accession>A0A6J7X9I6</accession>
<proteinExistence type="predicted"/>
<dbReference type="EMBL" id="LR798348">
    <property type="protein sequence ID" value="CAB5225544.1"/>
    <property type="molecule type" value="Genomic_DNA"/>
</dbReference>
<evidence type="ECO:0000313" key="1">
    <source>
        <dbReference type="EMBL" id="CAB5225544.1"/>
    </source>
</evidence>